<dbReference type="AlphaFoldDB" id="A0A644VV08"/>
<organism evidence="2">
    <name type="scientific">bioreactor metagenome</name>
    <dbReference type="NCBI Taxonomy" id="1076179"/>
    <lineage>
        <taxon>unclassified sequences</taxon>
        <taxon>metagenomes</taxon>
        <taxon>ecological metagenomes</taxon>
    </lineage>
</organism>
<dbReference type="PANTHER" id="PTHR43415:SF3">
    <property type="entry name" value="GNAT-FAMILY ACETYLTRANSFERASE"/>
    <property type="match status" value="1"/>
</dbReference>
<dbReference type="EMBL" id="VSSQ01000460">
    <property type="protein sequence ID" value="MPL95249.1"/>
    <property type="molecule type" value="Genomic_DNA"/>
</dbReference>
<sequence length="357" mass="41741">MNNKLNLYRRNGKKVYIRQPKFTELSFVESLWSNKENMGEIGKTYSFPKEKWDMFYRKMVQPTDGKNFYCLIYSLDEKAIGEVSFHGYNSATKVARINIKIHHMHRRKGYGEEALKLLLEYYFFEFGGEAIIDTVSTKESRELLKKIGFEEISNFRNQFTYKITKKNFFKCKINNKKIINILTYDNINIMEYSIPFNIFSKANEILKEDYFEVHPISNKSQIETENINVSVKDIINNNIYKPNMIIIPGGKDVKSAAKDSVLMNYLKFIYSNCDYIITFSNGIYFLNEFNDLEGITVPKSEWRIEGTIQIKKAFVDNGKLMFASNMIGIIELCTEIVKKLAGEEVSERLLKEIGIYN</sequence>
<dbReference type="InterPro" id="IPR029062">
    <property type="entry name" value="Class_I_gatase-like"/>
</dbReference>
<protein>
    <recommendedName>
        <fullName evidence="1">N-acetyltransferase domain-containing protein</fullName>
    </recommendedName>
</protein>
<dbReference type="InterPro" id="IPR000182">
    <property type="entry name" value="GNAT_dom"/>
</dbReference>
<proteinExistence type="predicted"/>
<accession>A0A644VV08</accession>
<dbReference type="SUPFAM" id="SSF52317">
    <property type="entry name" value="Class I glutamine amidotransferase-like"/>
    <property type="match status" value="1"/>
</dbReference>
<dbReference type="PROSITE" id="PS51186">
    <property type="entry name" value="GNAT"/>
    <property type="match status" value="1"/>
</dbReference>
<dbReference type="Gene3D" id="3.40.630.30">
    <property type="match status" value="1"/>
</dbReference>
<reference evidence="2" key="1">
    <citation type="submission" date="2019-08" db="EMBL/GenBank/DDBJ databases">
        <authorList>
            <person name="Kucharzyk K."/>
            <person name="Murdoch R.W."/>
            <person name="Higgins S."/>
            <person name="Loffler F."/>
        </authorList>
    </citation>
    <scope>NUCLEOTIDE SEQUENCE</scope>
</reference>
<dbReference type="Pfam" id="PF13302">
    <property type="entry name" value="Acetyltransf_3"/>
    <property type="match status" value="1"/>
</dbReference>
<dbReference type="GO" id="GO:0016747">
    <property type="term" value="F:acyltransferase activity, transferring groups other than amino-acyl groups"/>
    <property type="evidence" value="ECO:0007669"/>
    <property type="project" value="InterPro"/>
</dbReference>
<dbReference type="InterPro" id="IPR016181">
    <property type="entry name" value="Acyl_CoA_acyltransferase"/>
</dbReference>
<comment type="caution">
    <text evidence="2">The sequence shown here is derived from an EMBL/GenBank/DDBJ whole genome shotgun (WGS) entry which is preliminary data.</text>
</comment>
<evidence type="ECO:0000313" key="2">
    <source>
        <dbReference type="EMBL" id="MPL95249.1"/>
    </source>
</evidence>
<name>A0A644VV08_9ZZZZ</name>
<dbReference type="PANTHER" id="PTHR43415">
    <property type="entry name" value="SPERMIDINE N(1)-ACETYLTRANSFERASE"/>
    <property type="match status" value="1"/>
</dbReference>
<evidence type="ECO:0000259" key="1">
    <source>
        <dbReference type="PROSITE" id="PS51186"/>
    </source>
</evidence>
<feature type="domain" description="N-acetyltransferase" evidence="1">
    <location>
        <begin position="25"/>
        <end position="166"/>
    </location>
</feature>
<dbReference type="CDD" id="cd04301">
    <property type="entry name" value="NAT_SF"/>
    <property type="match status" value="1"/>
</dbReference>
<dbReference type="SUPFAM" id="SSF55729">
    <property type="entry name" value="Acyl-CoA N-acyltransferases (Nat)"/>
    <property type="match status" value="1"/>
</dbReference>
<dbReference type="Gene3D" id="3.40.50.880">
    <property type="match status" value="1"/>
</dbReference>
<gene>
    <name evidence="2" type="ORF">SDC9_41419</name>
</gene>